<dbReference type="InterPro" id="IPR011042">
    <property type="entry name" value="6-blade_b-propeller_TolB-like"/>
</dbReference>
<evidence type="ECO:0000313" key="3">
    <source>
        <dbReference type="Proteomes" id="UP000198210"/>
    </source>
</evidence>
<feature type="transmembrane region" description="Helical" evidence="1">
    <location>
        <begin position="43"/>
        <end position="62"/>
    </location>
</feature>
<accession>A0A1C5HXD2</accession>
<dbReference type="Gene3D" id="2.120.10.30">
    <property type="entry name" value="TolB, C-terminal domain"/>
    <property type="match status" value="1"/>
</dbReference>
<evidence type="ECO:0000256" key="1">
    <source>
        <dbReference type="SAM" id="Phobius"/>
    </source>
</evidence>
<name>A0A1C5HXD2_9ACTN</name>
<dbReference type="SUPFAM" id="SSF69304">
    <property type="entry name" value="Tricorn protease N-terminal domain"/>
    <property type="match status" value="1"/>
</dbReference>
<proteinExistence type="predicted"/>
<keyword evidence="1" id="KW-0812">Transmembrane</keyword>
<gene>
    <name evidence="2" type="ORF">GA0074704_2471</name>
</gene>
<keyword evidence="3" id="KW-1185">Reference proteome</keyword>
<sequence length="418" mass="44611">MSNDLEEHLTRTLARAAAEAPVPGYDPVDAVRGRQRRRRRRRAALAAACAVVVAAAGAVTVVRTAVPPPDLGPQYGFSPDRIPDFTNLPEPEKLWPDAVHRLPATLPDGSGYAVAAVLGDDRYLVARDGSSGEAAPSVFDTRAGTVTLLGTSAVGDGLARSRVLMAREVNGQVVWFVEGTRSNRPVREAWAAPLDGGPARRLTDLPNGSSPRFSPVGDGIIWQQEAQGTWKLPAGPTVSVRTVPLSGGPAVEVPGSQGFDIANVAPWIINQRYGTGVEAKTSGELRNVVTGERRRWQAASGIRFVWCGPTWCTGRGAGDRVALQSLDGTDVVQLPWTGELKPSMAGRLAVGQFELPTSTLHLVWDRTTGSAAGVAEPRPAGASPGYGWNLQLMDLDPEVLTFRSDDREQMVLDLRAVR</sequence>
<organism evidence="2 3">
    <name type="scientific">Micromonospora siamensis</name>
    <dbReference type="NCBI Taxonomy" id="299152"/>
    <lineage>
        <taxon>Bacteria</taxon>
        <taxon>Bacillati</taxon>
        <taxon>Actinomycetota</taxon>
        <taxon>Actinomycetes</taxon>
        <taxon>Micromonosporales</taxon>
        <taxon>Micromonosporaceae</taxon>
        <taxon>Micromonospora</taxon>
    </lineage>
</organism>
<dbReference type="AlphaFoldDB" id="A0A1C5HXD2"/>
<reference evidence="2 3" key="1">
    <citation type="submission" date="2016-06" db="EMBL/GenBank/DDBJ databases">
        <authorList>
            <person name="Kjaerup R.B."/>
            <person name="Dalgaard T.S."/>
            <person name="Juul-Madsen H.R."/>
        </authorList>
    </citation>
    <scope>NUCLEOTIDE SEQUENCE [LARGE SCALE GENOMIC DNA]</scope>
    <source>
        <strain evidence="2 3">DSM 45097</strain>
    </source>
</reference>
<evidence type="ECO:0000313" key="2">
    <source>
        <dbReference type="EMBL" id="SCG50281.1"/>
    </source>
</evidence>
<dbReference type="RefSeq" id="WP_088970630.1">
    <property type="nucleotide sequence ID" value="NZ_JBHLYF010000006.1"/>
</dbReference>
<protein>
    <submittedName>
        <fullName evidence="2">Uncharacterized protein</fullName>
    </submittedName>
</protein>
<keyword evidence="1" id="KW-1133">Transmembrane helix</keyword>
<dbReference type="EMBL" id="LT607751">
    <property type="protein sequence ID" value="SCG50281.1"/>
    <property type="molecule type" value="Genomic_DNA"/>
</dbReference>
<keyword evidence="1" id="KW-0472">Membrane</keyword>
<dbReference type="Proteomes" id="UP000198210">
    <property type="component" value="Chromosome I"/>
</dbReference>